<proteinExistence type="predicted"/>
<reference evidence="1" key="2">
    <citation type="journal article" date="2020" name="Nat. Commun.">
        <title>Large-scale genome sequencing of mycorrhizal fungi provides insights into the early evolution of symbiotic traits.</title>
        <authorList>
            <person name="Miyauchi S."/>
            <person name="Kiss E."/>
            <person name="Kuo A."/>
            <person name="Drula E."/>
            <person name="Kohler A."/>
            <person name="Sanchez-Garcia M."/>
            <person name="Morin E."/>
            <person name="Andreopoulos B."/>
            <person name="Barry K.W."/>
            <person name="Bonito G."/>
            <person name="Buee M."/>
            <person name="Carver A."/>
            <person name="Chen C."/>
            <person name="Cichocki N."/>
            <person name="Clum A."/>
            <person name="Culley D."/>
            <person name="Crous P.W."/>
            <person name="Fauchery L."/>
            <person name="Girlanda M."/>
            <person name="Hayes R.D."/>
            <person name="Keri Z."/>
            <person name="LaButti K."/>
            <person name="Lipzen A."/>
            <person name="Lombard V."/>
            <person name="Magnuson J."/>
            <person name="Maillard F."/>
            <person name="Murat C."/>
            <person name="Nolan M."/>
            <person name="Ohm R.A."/>
            <person name="Pangilinan J."/>
            <person name="Pereira M.F."/>
            <person name="Perotto S."/>
            <person name="Peter M."/>
            <person name="Pfister S."/>
            <person name="Riley R."/>
            <person name="Sitrit Y."/>
            <person name="Stielow J.B."/>
            <person name="Szollosi G."/>
            <person name="Zifcakova L."/>
            <person name="Stursova M."/>
            <person name="Spatafora J.W."/>
            <person name="Tedersoo L."/>
            <person name="Vaario L.M."/>
            <person name="Yamada A."/>
            <person name="Yan M."/>
            <person name="Wang P."/>
            <person name="Xu J."/>
            <person name="Bruns T."/>
            <person name="Baldrian P."/>
            <person name="Vilgalys R."/>
            <person name="Dunand C."/>
            <person name="Henrissat B."/>
            <person name="Grigoriev I.V."/>
            <person name="Hibbett D."/>
            <person name="Nagy L.G."/>
            <person name="Martin F.M."/>
        </authorList>
    </citation>
    <scope>NUCLEOTIDE SEQUENCE</scope>
    <source>
        <strain evidence="1">P2</strain>
    </source>
</reference>
<organism evidence="1 2">
    <name type="scientific">Thelephora ganbajun</name>
    <name type="common">Ganba fungus</name>
    <dbReference type="NCBI Taxonomy" id="370292"/>
    <lineage>
        <taxon>Eukaryota</taxon>
        <taxon>Fungi</taxon>
        <taxon>Dikarya</taxon>
        <taxon>Basidiomycota</taxon>
        <taxon>Agaricomycotina</taxon>
        <taxon>Agaricomycetes</taxon>
        <taxon>Thelephorales</taxon>
        <taxon>Thelephoraceae</taxon>
        <taxon>Thelephora</taxon>
    </lineage>
</organism>
<evidence type="ECO:0000313" key="2">
    <source>
        <dbReference type="Proteomes" id="UP000886501"/>
    </source>
</evidence>
<protein>
    <submittedName>
        <fullName evidence="1">SET domain-containing protein</fullName>
    </submittedName>
</protein>
<comment type="caution">
    <text evidence="1">The sequence shown here is derived from an EMBL/GenBank/DDBJ whole genome shotgun (WGS) entry which is preliminary data.</text>
</comment>
<gene>
    <name evidence="1" type="ORF">BDM02DRAFT_64427</name>
</gene>
<reference evidence="1" key="1">
    <citation type="submission" date="2019-10" db="EMBL/GenBank/DDBJ databases">
        <authorList>
            <consortium name="DOE Joint Genome Institute"/>
            <person name="Kuo A."/>
            <person name="Miyauchi S."/>
            <person name="Kiss E."/>
            <person name="Drula E."/>
            <person name="Kohler A."/>
            <person name="Sanchez-Garcia M."/>
            <person name="Andreopoulos B."/>
            <person name="Barry K.W."/>
            <person name="Bonito G."/>
            <person name="Buee M."/>
            <person name="Carver A."/>
            <person name="Chen C."/>
            <person name="Cichocki N."/>
            <person name="Clum A."/>
            <person name="Culley D."/>
            <person name="Crous P.W."/>
            <person name="Fauchery L."/>
            <person name="Girlanda M."/>
            <person name="Hayes R."/>
            <person name="Keri Z."/>
            <person name="Labutti K."/>
            <person name="Lipzen A."/>
            <person name="Lombard V."/>
            <person name="Magnuson J."/>
            <person name="Maillard F."/>
            <person name="Morin E."/>
            <person name="Murat C."/>
            <person name="Nolan M."/>
            <person name="Ohm R."/>
            <person name="Pangilinan J."/>
            <person name="Pereira M."/>
            <person name="Perotto S."/>
            <person name="Peter M."/>
            <person name="Riley R."/>
            <person name="Sitrit Y."/>
            <person name="Stielow B."/>
            <person name="Szollosi G."/>
            <person name="Zifcakova L."/>
            <person name="Stursova M."/>
            <person name="Spatafora J.W."/>
            <person name="Tedersoo L."/>
            <person name="Vaario L.-M."/>
            <person name="Yamada A."/>
            <person name="Yan M."/>
            <person name="Wang P."/>
            <person name="Xu J."/>
            <person name="Bruns T."/>
            <person name="Baldrian P."/>
            <person name="Vilgalys R."/>
            <person name="Henrissat B."/>
            <person name="Grigoriev I.V."/>
            <person name="Hibbett D."/>
            <person name="Nagy L.G."/>
            <person name="Martin F.M."/>
        </authorList>
    </citation>
    <scope>NUCLEOTIDE SEQUENCE</scope>
    <source>
        <strain evidence="1">P2</strain>
    </source>
</reference>
<dbReference type="EMBL" id="MU117961">
    <property type="protein sequence ID" value="KAF9654250.1"/>
    <property type="molecule type" value="Genomic_DNA"/>
</dbReference>
<accession>A0ACB6ZWP9</accession>
<dbReference type="Proteomes" id="UP000886501">
    <property type="component" value="Unassembled WGS sequence"/>
</dbReference>
<evidence type="ECO:0000313" key="1">
    <source>
        <dbReference type="EMBL" id="KAF9654250.1"/>
    </source>
</evidence>
<sequence length="352" mass="39238">MSLELSKPRSSARQRLSSTRVSSTTTLSTSSKTPPSRASSSKVTLNTETTGSPFISSGYWTRRRLQVQWDKATREAGSASVMIVNEVDGEEVPGVPEDFRYLEYGYDWGRHAPDPNFLIGCDCVGNCGSADSGGCCIKHIDSDPSELWGFWYDKQGLFRLGTTHMLLRECNVNCSCDETCRTRVAQKPRKIPLQVFKTSHCGWGVRPAVRVLKGTLIGLYSGVLLKRWEADGIQGERKNYIFDLDHNKFGEEGPIQNQYSVDGYTKGNWGRFINHSCDPNMQVLPAMFDAPEIEKSYLVFVATKDIREGVELTIDYHPNLGAPTRGKGKGKRKRRGSDACMCSAKLCRGIRP</sequence>
<keyword evidence="2" id="KW-1185">Reference proteome</keyword>
<name>A0ACB6ZWP9_THEGA</name>